<evidence type="ECO:0000313" key="1">
    <source>
        <dbReference type="EMBL" id="KAJ8023301.1"/>
    </source>
</evidence>
<dbReference type="Proteomes" id="UP001152320">
    <property type="component" value="Chromosome 19"/>
</dbReference>
<comment type="caution">
    <text evidence="1">The sequence shown here is derived from an EMBL/GenBank/DDBJ whole genome shotgun (WGS) entry which is preliminary data.</text>
</comment>
<keyword evidence="2" id="KW-1185">Reference proteome</keyword>
<organism evidence="1 2">
    <name type="scientific">Holothuria leucospilota</name>
    <name type="common">Black long sea cucumber</name>
    <name type="synonym">Mertensiothuria leucospilota</name>
    <dbReference type="NCBI Taxonomy" id="206669"/>
    <lineage>
        <taxon>Eukaryota</taxon>
        <taxon>Metazoa</taxon>
        <taxon>Echinodermata</taxon>
        <taxon>Eleutherozoa</taxon>
        <taxon>Echinozoa</taxon>
        <taxon>Holothuroidea</taxon>
        <taxon>Aspidochirotacea</taxon>
        <taxon>Aspidochirotida</taxon>
        <taxon>Holothuriidae</taxon>
        <taxon>Holothuria</taxon>
    </lineage>
</organism>
<evidence type="ECO:0000313" key="2">
    <source>
        <dbReference type="Proteomes" id="UP001152320"/>
    </source>
</evidence>
<name>A0A9Q1BD43_HOLLE</name>
<dbReference type="PANTHER" id="PTHR37984:SF5">
    <property type="entry name" value="PROTEIN NYNRIN-LIKE"/>
    <property type="match status" value="1"/>
</dbReference>
<dbReference type="InterPro" id="IPR050951">
    <property type="entry name" value="Retrovirus_Pol_polyprotein"/>
</dbReference>
<reference evidence="1" key="1">
    <citation type="submission" date="2021-10" db="EMBL/GenBank/DDBJ databases">
        <title>Tropical sea cucumber genome reveals ecological adaptation and Cuvierian tubules defense mechanism.</title>
        <authorList>
            <person name="Chen T."/>
        </authorList>
    </citation>
    <scope>NUCLEOTIDE SEQUENCE</scope>
    <source>
        <strain evidence="1">Nanhai2018</strain>
        <tissue evidence="1">Muscle</tissue>
    </source>
</reference>
<dbReference type="EMBL" id="JAIZAY010000019">
    <property type="protein sequence ID" value="KAJ8023301.1"/>
    <property type="molecule type" value="Genomic_DNA"/>
</dbReference>
<dbReference type="AlphaFoldDB" id="A0A9Q1BD43"/>
<dbReference type="PANTHER" id="PTHR37984">
    <property type="entry name" value="PROTEIN CBG26694"/>
    <property type="match status" value="1"/>
</dbReference>
<sequence>MLHYFQEISHLKSFTGQTVKASGKLYVDVCYGNYEGKLKLYVIDCTEYYLLGREWIGVIPLGWKSLINQRPKPEKVLMVSELEQVINKHSELFEKGLGRLTDAKAKIVLREEAQPVMRKPVKVPYALKRKG</sequence>
<dbReference type="OrthoDB" id="10058156at2759"/>
<gene>
    <name evidence="1" type="ORF">HOLleu_35679</name>
</gene>
<proteinExistence type="predicted"/>
<accession>A0A9Q1BD43</accession>
<protein>
    <submittedName>
        <fullName evidence="1">Uncharacterized protein</fullName>
    </submittedName>
</protein>